<accession>A0A9J6QR61</accession>
<evidence type="ECO:0000313" key="3">
    <source>
        <dbReference type="EMBL" id="MCU7379512.1"/>
    </source>
</evidence>
<organism evidence="2 4">
    <name type="scientific">Hominibacterium faecale</name>
    <dbReference type="NCBI Taxonomy" id="2839743"/>
    <lineage>
        <taxon>Bacteria</taxon>
        <taxon>Bacillati</taxon>
        <taxon>Bacillota</taxon>
        <taxon>Clostridia</taxon>
        <taxon>Peptostreptococcales</taxon>
        <taxon>Anaerovoracaceae</taxon>
        <taxon>Hominibacterium</taxon>
    </lineage>
</organism>
<dbReference type="InterPro" id="IPR043768">
    <property type="entry name" value="DUF5714"/>
</dbReference>
<keyword evidence="4" id="KW-1185">Reference proteome</keyword>
<dbReference type="Proteomes" id="UP001065549">
    <property type="component" value="Unassembled WGS sequence"/>
</dbReference>
<dbReference type="Pfam" id="PF18978">
    <property type="entry name" value="DUF5714"/>
    <property type="match status" value="1"/>
</dbReference>
<name>A0A9J6QR61_9FIRM</name>
<dbReference type="RefSeq" id="WP_148398479.1">
    <property type="nucleotide sequence ID" value="NZ_JAJAGH010000005.1"/>
</dbReference>
<reference evidence="2" key="1">
    <citation type="submission" date="2022-09" db="EMBL/GenBank/DDBJ databases">
        <title>Culturomic study of gut microbiota in children with autism spectrum disorder.</title>
        <authorList>
            <person name="Efimov B.A."/>
            <person name="Chaplin A.V."/>
            <person name="Sokolova S.R."/>
            <person name="Pikina A.P."/>
            <person name="Korzhanova M."/>
            <person name="Belova V."/>
            <person name="Korostin D."/>
        </authorList>
    </citation>
    <scope>NUCLEOTIDE SEQUENCE</scope>
    <source>
        <strain evidence="2">ASD5510</strain>
    </source>
</reference>
<sequence length="234" mass="25602">MNTENCLICGKPLRYLKDQKEMTCAICGNVFWSNAQCEEGHFVCDSCHQEKGLETILSTCLKTESKKPIQIAQAIMEDPYIYMHGPEHHILVGASLLAAYRNAGGKIDLKSCLEEMIKRGSQVPGGFCGLWGCCGAAVSCGIYASIVTEATPLSDKAWSLSQRLTALALENIAAYDGPRCCKRDSFLSILSAIEFTRRHLNVEMEGSGDAIACMFSPRNEQCIGGRCPFLGTER</sequence>
<evidence type="ECO:0000313" key="2">
    <source>
        <dbReference type="EMBL" id="MCU7376963.1"/>
    </source>
</evidence>
<proteinExistence type="predicted"/>
<protein>
    <submittedName>
        <fullName evidence="2">DUF5714 domain-containing protein</fullName>
    </submittedName>
</protein>
<dbReference type="EMBL" id="JAOSHN010000005">
    <property type="protein sequence ID" value="MCU7379512.1"/>
    <property type="molecule type" value="Genomic_DNA"/>
</dbReference>
<evidence type="ECO:0000313" key="4">
    <source>
        <dbReference type="Proteomes" id="UP001065549"/>
    </source>
</evidence>
<evidence type="ECO:0000259" key="1">
    <source>
        <dbReference type="Pfam" id="PF18978"/>
    </source>
</evidence>
<feature type="domain" description="DUF5714" evidence="1">
    <location>
        <begin position="56"/>
        <end position="229"/>
    </location>
</feature>
<gene>
    <name evidence="2" type="ORF">OBO34_01195</name>
    <name evidence="3" type="ORF">OBO34_14290</name>
</gene>
<dbReference type="AlphaFoldDB" id="A0A9J6QR61"/>
<comment type="caution">
    <text evidence="2">The sequence shown here is derived from an EMBL/GenBank/DDBJ whole genome shotgun (WGS) entry which is preliminary data.</text>
</comment>
<dbReference type="EMBL" id="JAOSHN010000001">
    <property type="protein sequence ID" value="MCU7376963.1"/>
    <property type="molecule type" value="Genomic_DNA"/>
</dbReference>